<keyword evidence="8 17" id="KW-0812">Transmembrane</keyword>
<evidence type="ECO:0000256" key="16">
    <source>
        <dbReference type="ARBA" id="ARBA00023140"/>
    </source>
</evidence>
<comment type="catalytic activity">
    <reaction evidence="1">
        <text>S-ubiquitinyl-[E2 ubiquitin-conjugating enzyme]-L-cysteine + [acceptor protein]-L-lysine = [E2 ubiquitin-conjugating enzyme]-L-cysteine + N(6)-ubiquitinyl-[acceptor protein]-L-lysine.</text>
        <dbReference type="EC" id="2.3.2.27"/>
    </reaction>
</comment>
<dbReference type="Proteomes" id="UP000245207">
    <property type="component" value="Unassembled WGS sequence"/>
</dbReference>
<dbReference type="GO" id="GO:0016558">
    <property type="term" value="P:protein import into peroxisome matrix"/>
    <property type="evidence" value="ECO:0007669"/>
    <property type="project" value="InterPro"/>
</dbReference>
<evidence type="ECO:0000256" key="4">
    <source>
        <dbReference type="ARBA" id="ARBA00008704"/>
    </source>
</evidence>
<evidence type="ECO:0000313" key="19">
    <source>
        <dbReference type="EMBL" id="PWA70222.1"/>
    </source>
</evidence>
<name>A0A2U1N9R7_ARTAN</name>
<evidence type="ECO:0000256" key="3">
    <source>
        <dbReference type="ARBA" id="ARBA00004906"/>
    </source>
</evidence>
<dbReference type="InterPro" id="IPR006845">
    <property type="entry name" value="Pex_N"/>
</dbReference>
<evidence type="ECO:0000256" key="1">
    <source>
        <dbReference type="ARBA" id="ARBA00000900"/>
    </source>
</evidence>
<dbReference type="PANTHER" id="PTHR23350:SF0">
    <property type="entry name" value="PEROXISOME BIOGENESIS FACTOR 10"/>
    <property type="match status" value="1"/>
</dbReference>
<keyword evidence="10" id="KW-0863">Zinc-finger</keyword>
<dbReference type="GO" id="GO:0008270">
    <property type="term" value="F:zinc ion binding"/>
    <property type="evidence" value="ECO:0007669"/>
    <property type="project" value="UniProtKB-KW"/>
</dbReference>
<feature type="transmembrane region" description="Helical" evidence="17">
    <location>
        <begin position="66"/>
        <end position="85"/>
    </location>
</feature>
<evidence type="ECO:0000259" key="18">
    <source>
        <dbReference type="Pfam" id="PF04757"/>
    </source>
</evidence>
<dbReference type="GO" id="GO:0061630">
    <property type="term" value="F:ubiquitin protein ligase activity"/>
    <property type="evidence" value="ECO:0007669"/>
    <property type="project" value="UniProtKB-EC"/>
</dbReference>
<organism evidence="19 20">
    <name type="scientific">Artemisia annua</name>
    <name type="common">Sweet wormwood</name>
    <dbReference type="NCBI Taxonomy" id="35608"/>
    <lineage>
        <taxon>Eukaryota</taxon>
        <taxon>Viridiplantae</taxon>
        <taxon>Streptophyta</taxon>
        <taxon>Embryophyta</taxon>
        <taxon>Tracheophyta</taxon>
        <taxon>Spermatophyta</taxon>
        <taxon>Magnoliopsida</taxon>
        <taxon>eudicotyledons</taxon>
        <taxon>Gunneridae</taxon>
        <taxon>Pentapetalae</taxon>
        <taxon>asterids</taxon>
        <taxon>campanulids</taxon>
        <taxon>Asterales</taxon>
        <taxon>Asteraceae</taxon>
        <taxon>Asteroideae</taxon>
        <taxon>Anthemideae</taxon>
        <taxon>Artemisiinae</taxon>
        <taxon>Artemisia</taxon>
    </lineage>
</organism>
<accession>A0A2U1N9R7</accession>
<keyword evidence="11" id="KW-0833">Ubl conjugation pathway</keyword>
<evidence type="ECO:0000313" key="20">
    <source>
        <dbReference type="Proteomes" id="UP000245207"/>
    </source>
</evidence>
<feature type="transmembrane region" description="Helical" evidence="17">
    <location>
        <begin position="13"/>
        <end position="31"/>
    </location>
</feature>
<dbReference type="PANTHER" id="PTHR23350">
    <property type="entry name" value="PEROXISOME ASSEMBLY PROTEIN 10"/>
    <property type="match status" value="1"/>
</dbReference>
<dbReference type="GO" id="GO:0005778">
    <property type="term" value="C:peroxisomal membrane"/>
    <property type="evidence" value="ECO:0007669"/>
    <property type="project" value="UniProtKB-SubCell"/>
</dbReference>
<protein>
    <recommendedName>
        <fullName evidence="5">RING-type E3 ubiquitin transferase</fullName>
        <ecNumber evidence="5">2.3.2.27</ecNumber>
    </recommendedName>
</protein>
<keyword evidence="20" id="KW-1185">Reference proteome</keyword>
<comment type="pathway">
    <text evidence="3">Protein modification; protein ubiquitination.</text>
</comment>
<evidence type="ECO:0000256" key="10">
    <source>
        <dbReference type="ARBA" id="ARBA00022771"/>
    </source>
</evidence>
<dbReference type="AlphaFoldDB" id="A0A2U1N9R7"/>
<sequence length="135" mass="15848">MQVLPLASEFLELLLRANLMFFYFEGLYYHILKHSAGIRYLFIGKLVVKYCCLMQVLPLASEFLELLLRANLMFFYFEGLYYHILKHSAGIRYLFIGKPMYQRPRYQMLGMFLLVQLCNIAAEGLRRSNLASIAT</sequence>
<evidence type="ECO:0000256" key="9">
    <source>
        <dbReference type="ARBA" id="ARBA00022723"/>
    </source>
</evidence>
<proteinExistence type="inferred from homology"/>
<dbReference type="Pfam" id="PF04757">
    <property type="entry name" value="Pex2_Pex12"/>
    <property type="match status" value="1"/>
</dbReference>
<keyword evidence="6" id="KW-0813">Transport</keyword>
<keyword evidence="7" id="KW-0808">Transferase</keyword>
<feature type="transmembrane region" description="Helical" evidence="17">
    <location>
        <begin position="38"/>
        <end position="60"/>
    </location>
</feature>
<keyword evidence="9" id="KW-0479">Metal-binding</keyword>
<evidence type="ECO:0000256" key="2">
    <source>
        <dbReference type="ARBA" id="ARBA00004585"/>
    </source>
</evidence>
<feature type="domain" description="Pex N-terminal" evidence="18">
    <location>
        <begin position="53"/>
        <end position="125"/>
    </location>
</feature>
<evidence type="ECO:0000256" key="7">
    <source>
        <dbReference type="ARBA" id="ARBA00022679"/>
    </source>
</evidence>
<comment type="subcellular location">
    <subcellularLocation>
        <location evidence="2">Peroxisome membrane</location>
        <topology evidence="2">Multi-pass membrane protein</topology>
    </subcellularLocation>
</comment>
<dbReference type="InterPro" id="IPR025654">
    <property type="entry name" value="PEX2/10"/>
</dbReference>
<keyword evidence="14 17" id="KW-1133">Transmembrane helix</keyword>
<keyword evidence="16" id="KW-0576">Peroxisome</keyword>
<evidence type="ECO:0000256" key="15">
    <source>
        <dbReference type="ARBA" id="ARBA00023136"/>
    </source>
</evidence>
<dbReference type="EC" id="2.3.2.27" evidence="5"/>
<dbReference type="STRING" id="35608.A0A2U1N9R7"/>
<evidence type="ECO:0000256" key="8">
    <source>
        <dbReference type="ARBA" id="ARBA00022692"/>
    </source>
</evidence>
<evidence type="ECO:0000256" key="12">
    <source>
        <dbReference type="ARBA" id="ARBA00022833"/>
    </source>
</evidence>
<keyword evidence="15 17" id="KW-0472">Membrane</keyword>
<evidence type="ECO:0000256" key="13">
    <source>
        <dbReference type="ARBA" id="ARBA00022927"/>
    </source>
</evidence>
<dbReference type="OrthoDB" id="6270329at2759"/>
<comment type="caution">
    <text evidence="19">The sequence shown here is derived from an EMBL/GenBank/DDBJ whole genome shotgun (WGS) entry which is preliminary data.</text>
</comment>
<evidence type="ECO:0000256" key="5">
    <source>
        <dbReference type="ARBA" id="ARBA00012483"/>
    </source>
</evidence>
<evidence type="ECO:0000256" key="6">
    <source>
        <dbReference type="ARBA" id="ARBA00022448"/>
    </source>
</evidence>
<evidence type="ECO:0000256" key="17">
    <source>
        <dbReference type="SAM" id="Phobius"/>
    </source>
</evidence>
<dbReference type="EMBL" id="PKPP01003281">
    <property type="protein sequence ID" value="PWA70222.1"/>
    <property type="molecule type" value="Genomic_DNA"/>
</dbReference>
<comment type="similarity">
    <text evidence="4">Belongs to the pex2/pex10/pex12 family.</text>
</comment>
<gene>
    <name evidence="19" type="ORF">CTI12_AA290290</name>
</gene>
<evidence type="ECO:0000256" key="11">
    <source>
        <dbReference type="ARBA" id="ARBA00022786"/>
    </source>
</evidence>
<keyword evidence="13" id="KW-0653">Protein transport</keyword>
<keyword evidence="12" id="KW-0862">Zinc</keyword>
<evidence type="ECO:0000256" key="14">
    <source>
        <dbReference type="ARBA" id="ARBA00022989"/>
    </source>
</evidence>
<reference evidence="19 20" key="1">
    <citation type="journal article" date="2018" name="Mol. Plant">
        <title>The genome of Artemisia annua provides insight into the evolution of Asteraceae family and artemisinin biosynthesis.</title>
        <authorList>
            <person name="Shen Q."/>
            <person name="Zhang L."/>
            <person name="Liao Z."/>
            <person name="Wang S."/>
            <person name="Yan T."/>
            <person name="Shi P."/>
            <person name="Liu M."/>
            <person name="Fu X."/>
            <person name="Pan Q."/>
            <person name="Wang Y."/>
            <person name="Lv Z."/>
            <person name="Lu X."/>
            <person name="Zhang F."/>
            <person name="Jiang W."/>
            <person name="Ma Y."/>
            <person name="Chen M."/>
            <person name="Hao X."/>
            <person name="Li L."/>
            <person name="Tang Y."/>
            <person name="Lv G."/>
            <person name="Zhou Y."/>
            <person name="Sun X."/>
            <person name="Brodelius P.E."/>
            <person name="Rose J.K.C."/>
            <person name="Tang K."/>
        </authorList>
    </citation>
    <scope>NUCLEOTIDE SEQUENCE [LARGE SCALE GENOMIC DNA]</scope>
    <source>
        <strain evidence="20">cv. Huhao1</strain>
        <tissue evidence="19">Leaf</tissue>
    </source>
</reference>